<organism evidence="1">
    <name type="scientific">marine sediment metagenome</name>
    <dbReference type="NCBI Taxonomy" id="412755"/>
    <lineage>
        <taxon>unclassified sequences</taxon>
        <taxon>metagenomes</taxon>
        <taxon>ecological metagenomes</taxon>
    </lineage>
</organism>
<name>A0A0F9IMA9_9ZZZZ</name>
<dbReference type="Gene3D" id="3.40.50.2000">
    <property type="entry name" value="Glycogen Phosphorylase B"/>
    <property type="match status" value="1"/>
</dbReference>
<gene>
    <name evidence="1" type="ORF">LCGC14_1925660</name>
</gene>
<reference evidence="1" key="1">
    <citation type="journal article" date="2015" name="Nature">
        <title>Complex archaea that bridge the gap between prokaryotes and eukaryotes.</title>
        <authorList>
            <person name="Spang A."/>
            <person name="Saw J.H."/>
            <person name="Jorgensen S.L."/>
            <person name="Zaremba-Niedzwiedzka K."/>
            <person name="Martijn J."/>
            <person name="Lind A.E."/>
            <person name="van Eijk R."/>
            <person name="Schleper C."/>
            <person name="Guy L."/>
            <person name="Ettema T.J."/>
        </authorList>
    </citation>
    <scope>NUCLEOTIDE SEQUENCE</scope>
</reference>
<sequence length="350" mass="40908">MKIAYFSNNRSFSRFIIEELGRHHTVKTWTRNSSERINWSSITNLLDWCDLAYLEWLQFENLEISQIEMCDKPLVMFCHGIDAFNHSFVDWRNVSGLIIQNAHYPTLLKLRQEWTNSHPNHPPLSKLPKEILITNLGVDLQSFTPLESPIPEYHIITHATLIRPTKRVYEAIQQFYDLIQLDGEKSWRMTLIGHWNFKEESKTGEYTFACRELIDRLNFPPGRLSLKTENFSKEMWGNFAKTADLYWCTSWRESFGASMAEVAASGGVPLLNHFLGAEKIYPKKYLCKTGGEMVRKTIEWGNLSPEEKLQERKNIRKHIEQFDAKKTAREIRIFLEGIDEAHRKKRPGAG</sequence>
<dbReference type="AlphaFoldDB" id="A0A0F9IMA9"/>
<evidence type="ECO:0000313" key="1">
    <source>
        <dbReference type="EMBL" id="KKL88342.1"/>
    </source>
</evidence>
<proteinExistence type="predicted"/>
<accession>A0A0F9IMA9</accession>
<comment type="caution">
    <text evidence="1">The sequence shown here is derived from an EMBL/GenBank/DDBJ whole genome shotgun (WGS) entry which is preliminary data.</text>
</comment>
<protein>
    <recommendedName>
        <fullName evidence="2">Glycosyl transferase family 1 domain-containing protein</fullName>
    </recommendedName>
</protein>
<dbReference type="EMBL" id="LAZR01020591">
    <property type="protein sequence ID" value="KKL88342.1"/>
    <property type="molecule type" value="Genomic_DNA"/>
</dbReference>
<dbReference type="SUPFAM" id="SSF53756">
    <property type="entry name" value="UDP-Glycosyltransferase/glycogen phosphorylase"/>
    <property type="match status" value="1"/>
</dbReference>
<evidence type="ECO:0008006" key="2">
    <source>
        <dbReference type="Google" id="ProtNLM"/>
    </source>
</evidence>